<organism evidence="2">
    <name type="scientific">Opuntia streptacantha</name>
    <name type="common">Prickly pear cactus</name>
    <name type="synonym">Opuntia cardona</name>
    <dbReference type="NCBI Taxonomy" id="393608"/>
    <lineage>
        <taxon>Eukaryota</taxon>
        <taxon>Viridiplantae</taxon>
        <taxon>Streptophyta</taxon>
        <taxon>Embryophyta</taxon>
        <taxon>Tracheophyta</taxon>
        <taxon>Spermatophyta</taxon>
        <taxon>Magnoliopsida</taxon>
        <taxon>eudicotyledons</taxon>
        <taxon>Gunneridae</taxon>
        <taxon>Pentapetalae</taxon>
        <taxon>Caryophyllales</taxon>
        <taxon>Cactineae</taxon>
        <taxon>Cactaceae</taxon>
        <taxon>Opuntioideae</taxon>
        <taxon>Opuntia</taxon>
    </lineage>
</organism>
<feature type="region of interest" description="Disordered" evidence="1">
    <location>
        <begin position="1"/>
        <end position="23"/>
    </location>
</feature>
<name>A0A7C9DPE7_OPUST</name>
<protein>
    <submittedName>
        <fullName evidence="2">Uncharacterized protein</fullName>
    </submittedName>
</protein>
<reference evidence="2" key="1">
    <citation type="journal article" date="2013" name="J. Plant Res.">
        <title>Effect of fungi and light on seed germination of three Opuntia species from semiarid lands of central Mexico.</title>
        <authorList>
            <person name="Delgado-Sanchez P."/>
            <person name="Jimenez-Bremont J.F."/>
            <person name="Guerrero-Gonzalez Mde L."/>
            <person name="Flores J."/>
        </authorList>
    </citation>
    <scope>NUCLEOTIDE SEQUENCE</scope>
    <source>
        <tissue evidence="2">Cladode</tissue>
    </source>
</reference>
<evidence type="ECO:0000256" key="1">
    <source>
        <dbReference type="SAM" id="MobiDB-lite"/>
    </source>
</evidence>
<sequence>MSTLIKGCQHKFTQAPPQSTSKVSIVPEETSVQIPPTSSITTSGFLYTRKQLKAQNQLPEIRKASISNTIQSTQTNKMANSLQMHNIKKSLTNQGIYLRTR</sequence>
<feature type="compositionally biased region" description="Polar residues" evidence="1">
    <location>
        <begin position="11"/>
        <end position="23"/>
    </location>
</feature>
<reference evidence="2" key="2">
    <citation type="submission" date="2020-07" db="EMBL/GenBank/DDBJ databases">
        <authorList>
            <person name="Vera ALvarez R."/>
            <person name="Arias-Moreno D.M."/>
            <person name="Jimenez-Jacinto V."/>
            <person name="Jimenez-Bremont J.F."/>
            <person name="Swaminathan K."/>
            <person name="Moose S.P."/>
            <person name="Guerrero-Gonzalez M.L."/>
            <person name="Marino-Ramirez L."/>
            <person name="Landsman D."/>
            <person name="Rodriguez-Kessler M."/>
            <person name="Delgado-Sanchez P."/>
        </authorList>
    </citation>
    <scope>NUCLEOTIDE SEQUENCE</scope>
    <source>
        <tissue evidence="2">Cladode</tissue>
    </source>
</reference>
<evidence type="ECO:0000313" key="2">
    <source>
        <dbReference type="EMBL" id="MBA4648141.1"/>
    </source>
</evidence>
<proteinExistence type="predicted"/>
<dbReference type="EMBL" id="GISG01154393">
    <property type="protein sequence ID" value="MBA4648141.1"/>
    <property type="molecule type" value="Transcribed_RNA"/>
</dbReference>
<accession>A0A7C9DPE7</accession>
<dbReference type="AlphaFoldDB" id="A0A7C9DPE7"/>